<keyword evidence="1" id="KW-1133">Transmembrane helix</keyword>
<name>K3ZKY1_SETIT</name>
<evidence type="ECO:0000313" key="3">
    <source>
        <dbReference type="Proteomes" id="UP000004995"/>
    </source>
</evidence>
<dbReference type="HOGENOM" id="CLU_3017886_0_0_1"/>
<evidence type="ECO:0000313" key="2">
    <source>
        <dbReference type="EnsemblPlants" id="KQK93320"/>
    </source>
</evidence>
<dbReference type="Gramene" id="KQK93320">
    <property type="protein sequence ID" value="KQK93320"/>
    <property type="gene ID" value="SETIT_027237mg"/>
</dbReference>
<keyword evidence="1" id="KW-0812">Transmembrane</keyword>
<reference evidence="2" key="2">
    <citation type="submission" date="2018-08" db="UniProtKB">
        <authorList>
            <consortium name="EnsemblPlants"/>
        </authorList>
    </citation>
    <scope>IDENTIFICATION</scope>
    <source>
        <strain evidence="2">Yugu1</strain>
    </source>
</reference>
<keyword evidence="3" id="KW-1185">Reference proteome</keyword>
<protein>
    <submittedName>
        <fullName evidence="2">Uncharacterized protein</fullName>
    </submittedName>
</protein>
<sequence length="56" mass="6067">MSVLIGGRTFTVSGTGRTRTVLFLPAQIIHGTLFLLPLCPLLPLLETILCTVVFLI</sequence>
<dbReference type="EnsemblPlants" id="KQK93320">
    <property type="protein sequence ID" value="KQK93320"/>
    <property type="gene ID" value="SETIT_027237mg"/>
</dbReference>
<accession>K3ZKY1</accession>
<keyword evidence="1" id="KW-0472">Membrane</keyword>
<evidence type="ECO:0000256" key="1">
    <source>
        <dbReference type="SAM" id="Phobius"/>
    </source>
</evidence>
<dbReference type="Proteomes" id="UP000004995">
    <property type="component" value="Unassembled WGS sequence"/>
</dbReference>
<dbReference type="InParanoid" id="K3ZKY1"/>
<proteinExistence type="predicted"/>
<dbReference type="EMBL" id="AGNK02004601">
    <property type="status" value="NOT_ANNOTATED_CDS"/>
    <property type="molecule type" value="Genomic_DNA"/>
</dbReference>
<feature type="transmembrane region" description="Helical" evidence="1">
    <location>
        <begin position="28"/>
        <end position="55"/>
    </location>
</feature>
<dbReference type="AlphaFoldDB" id="K3ZKY1"/>
<organism evidence="2 3">
    <name type="scientific">Setaria italica</name>
    <name type="common">Foxtail millet</name>
    <name type="synonym">Panicum italicum</name>
    <dbReference type="NCBI Taxonomy" id="4555"/>
    <lineage>
        <taxon>Eukaryota</taxon>
        <taxon>Viridiplantae</taxon>
        <taxon>Streptophyta</taxon>
        <taxon>Embryophyta</taxon>
        <taxon>Tracheophyta</taxon>
        <taxon>Spermatophyta</taxon>
        <taxon>Magnoliopsida</taxon>
        <taxon>Liliopsida</taxon>
        <taxon>Poales</taxon>
        <taxon>Poaceae</taxon>
        <taxon>PACMAD clade</taxon>
        <taxon>Panicoideae</taxon>
        <taxon>Panicodae</taxon>
        <taxon>Paniceae</taxon>
        <taxon>Cenchrinae</taxon>
        <taxon>Setaria</taxon>
    </lineage>
</organism>
<reference evidence="3" key="1">
    <citation type="journal article" date="2012" name="Nat. Biotechnol.">
        <title>Reference genome sequence of the model plant Setaria.</title>
        <authorList>
            <person name="Bennetzen J.L."/>
            <person name="Schmutz J."/>
            <person name="Wang H."/>
            <person name="Percifield R."/>
            <person name="Hawkins J."/>
            <person name="Pontaroli A.C."/>
            <person name="Estep M."/>
            <person name="Feng L."/>
            <person name="Vaughn J.N."/>
            <person name="Grimwood J."/>
            <person name="Jenkins J."/>
            <person name="Barry K."/>
            <person name="Lindquist E."/>
            <person name="Hellsten U."/>
            <person name="Deshpande S."/>
            <person name="Wang X."/>
            <person name="Wu X."/>
            <person name="Mitros T."/>
            <person name="Triplett J."/>
            <person name="Yang X."/>
            <person name="Ye C.Y."/>
            <person name="Mauro-Herrera M."/>
            <person name="Wang L."/>
            <person name="Li P."/>
            <person name="Sharma M."/>
            <person name="Sharma R."/>
            <person name="Ronald P.C."/>
            <person name="Panaud O."/>
            <person name="Kellogg E.A."/>
            <person name="Brutnell T.P."/>
            <person name="Doust A.N."/>
            <person name="Tuskan G.A."/>
            <person name="Rokhsar D."/>
            <person name="Devos K.M."/>
        </authorList>
    </citation>
    <scope>NUCLEOTIDE SEQUENCE [LARGE SCALE GENOMIC DNA]</scope>
    <source>
        <strain evidence="3">cv. Yugu1</strain>
    </source>
</reference>